<dbReference type="WBParaSite" id="HPBE_0002584601-mRNA-1">
    <property type="protein sequence ID" value="HPBE_0002584601-mRNA-1"/>
    <property type="gene ID" value="HPBE_0002584601"/>
</dbReference>
<keyword evidence="3" id="KW-1185">Reference proteome</keyword>
<accession>A0A183GT26</accession>
<reference evidence="4" key="2">
    <citation type="submission" date="2019-09" db="UniProtKB">
        <authorList>
            <consortium name="WormBaseParasite"/>
        </authorList>
    </citation>
    <scope>IDENTIFICATION</scope>
</reference>
<feature type="region of interest" description="Disordered" evidence="1">
    <location>
        <begin position="161"/>
        <end position="193"/>
    </location>
</feature>
<dbReference type="EMBL" id="UZAH01038698">
    <property type="protein sequence ID" value="VDP54231.1"/>
    <property type="molecule type" value="Genomic_DNA"/>
</dbReference>
<dbReference type="Proteomes" id="UP000050761">
    <property type="component" value="Unassembled WGS sequence"/>
</dbReference>
<evidence type="ECO:0000256" key="1">
    <source>
        <dbReference type="SAM" id="MobiDB-lite"/>
    </source>
</evidence>
<dbReference type="OrthoDB" id="5870002at2759"/>
<proteinExistence type="predicted"/>
<feature type="compositionally biased region" description="Acidic residues" evidence="1">
    <location>
        <begin position="162"/>
        <end position="178"/>
    </location>
</feature>
<dbReference type="AlphaFoldDB" id="A0A183GT26"/>
<sequence length="193" mass="21302">MARLLYLVEQRAKVAVRRVHSHSLSEFRVTVTRSGVSAASECHLLSIVHRKTPVSATLTLKLDALAEHHEGPLLPDLYSPEEIRMITMFRPILNLPRPLEDSDEAETVHTVVNMLKDEVDSLCTGIISQVKSSQLTDSVHTAIEFEGDEECDDEMRKVTTAEADDSAASDFEIVDVDEGGSISSDKEEDDVAV</sequence>
<evidence type="ECO:0000313" key="2">
    <source>
        <dbReference type="EMBL" id="VDP54231.1"/>
    </source>
</evidence>
<evidence type="ECO:0000313" key="3">
    <source>
        <dbReference type="Proteomes" id="UP000050761"/>
    </source>
</evidence>
<reference evidence="2 3" key="1">
    <citation type="submission" date="2018-11" db="EMBL/GenBank/DDBJ databases">
        <authorList>
            <consortium name="Pathogen Informatics"/>
        </authorList>
    </citation>
    <scope>NUCLEOTIDE SEQUENCE [LARGE SCALE GENOMIC DNA]</scope>
</reference>
<accession>A0A3P8ECI6</accession>
<name>A0A183GT26_HELPZ</name>
<protein>
    <submittedName>
        <fullName evidence="4">RWD domain-containing protein</fullName>
    </submittedName>
</protein>
<evidence type="ECO:0000313" key="4">
    <source>
        <dbReference type="WBParaSite" id="HPBE_0002584601-mRNA-1"/>
    </source>
</evidence>
<gene>
    <name evidence="2" type="ORF">HPBE_LOCUS25845</name>
</gene>
<organism evidence="3 4">
    <name type="scientific">Heligmosomoides polygyrus</name>
    <name type="common">Parasitic roundworm</name>
    <dbReference type="NCBI Taxonomy" id="6339"/>
    <lineage>
        <taxon>Eukaryota</taxon>
        <taxon>Metazoa</taxon>
        <taxon>Ecdysozoa</taxon>
        <taxon>Nematoda</taxon>
        <taxon>Chromadorea</taxon>
        <taxon>Rhabditida</taxon>
        <taxon>Rhabditina</taxon>
        <taxon>Rhabditomorpha</taxon>
        <taxon>Strongyloidea</taxon>
        <taxon>Heligmosomidae</taxon>
        <taxon>Heligmosomoides</taxon>
    </lineage>
</organism>